<reference evidence="15 16" key="1">
    <citation type="submission" date="2023-04" db="EMBL/GenBank/DDBJ databases">
        <title>Luteimonas endophyticus RD2P54.</title>
        <authorList>
            <person name="Sun J.-Q."/>
        </authorList>
    </citation>
    <scope>NUCLEOTIDE SEQUENCE [LARGE SCALE GENOMIC DNA]</scope>
    <source>
        <strain evidence="15 16">RD2P54</strain>
    </source>
</reference>
<sequence>MPLSLAAADDAAASAELALADPVDLDRVEVQGTRQAGYAAPPTSAGTGLSLTPRETPQSVSVLTRDQLDDFGLDNLNDALESTTGIVVERVETSRTYYTARGFDITNFQFDGLGVPLPYGIQNGDIDTAVFDRIEVLRGANGLMSGTGNPSATINFVRKRPSGEFEAALQATYGSWDRKRVDADLSGPLGSGAVRGRVVGAYEDGESWLDRYALEKSVVYGVVEADLGENTLLSAGVSRQANGADSPLWGALPLYYSDGTPTDYRRGTSTAADWSYWDTRDTRAFAGISHAFGNGWTLRGEVNHHEKTEDAEIFYVYGVPDRETGLGLFSYPSAYDVTVRALHADLRASGRFELGGRSHDLVVGASWADSDVRELSWYGNDIGTPLPPLEQFDGSYPKPAFDAFSDGSDFDFRRDSLYVNARWNLADAFRLTTGANRSQVRMAGTGYGTPKATDASKTTPFVGAVWDFAPAYSLYAAYGGIFAQQTELDASGTPLDPIEGRNVEAGIKGEWFDGRLNASAAAFRVRQDNLALAIGFDPDTGRSIYEGEDARSEGFELEVAGELGRTWSLSAGFTRLEVEDRDGNEARTYVPRSMLRASAVARIAAVPGLRLGGSVRWQDDIHREALLADGSATEIRQDSYAVLGLMAGYRTGNGWEATLNLDNLTDEKYLGSLYWEQGYYAAPANASLTIGYRF</sequence>
<dbReference type="InterPro" id="IPR000531">
    <property type="entry name" value="Beta-barrel_TonB"/>
</dbReference>
<dbReference type="EMBL" id="JARXRM010000043">
    <property type="protein sequence ID" value="MDH5824171.1"/>
    <property type="molecule type" value="Genomic_DNA"/>
</dbReference>
<evidence type="ECO:0000256" key="7">
    <source>
        <dbReference type="ARBA" id="ARBA00023136"/>
    </source>
</evidence>
<dbReference type="InterPro" id="IPR012910">
    <property type="entry name" value="Plug_dom"/>
</dbReference>
<evidence type="ECO:0000256" key="8">
    <source>
        <dbReference type="ARBA" id="ARBA00023170"/>
    </source>
</evidence>
<dbReference type="NCBIfam" id="TIGR01783">
    <property type="entry name" value="TonB-siderophor"/>
    <property type="match status" value="1"/>
</dbReference>
<evidence type="ECO:0000256" key="9">
    <source>
        <dbReference type="ARBA" id="ARBA00023237"/>
    </source>
</evidence>
<feature type="compositionally biased region" description="Polar residues" evidence="12">
    <location>
        <begin position="44"/>
        <end position="55"/>
    </location>
</feature>
<keyword evidence="5 10" id="KW-0812">Transmembrane</keyword>
<keyword evidence="16" id="KW-1185">Reference proteome</keyword>
<dbReference type="Pfam" id="PF00593">
    <property type="entry name" value="TonB_dep_Rec_b-barrel"/>
    <property type="match status" value="1"/>
</dbReference>
<dbReference type="PROSITE" id="PS52016">
    <property type="entry name" value="TONB_DEPENDENT_REC_3"/>
    <property type="match status" value="1"/>
</dbReference>
<feature type="domain" description="TonB-dependent receptor-like beta-barrel" evidence="13">
    <location>
        <begin position="247"/>
        <end position="664"/>
    </location>
</feature>
<evidence type="ECO:0000256" key="1">
    <source>
        <dbReference type="ARBA" id="ARBA00004571"/>
    </source>
</evidence>
<evidence type="ECO:0000256" key="10">
    <source>
        <dbReference type="PROSITE-ProRule" id="PRU01360"/>
    </source>
</evidence>
<dbReference type="PANTHER" id="PTHR32552:SF74">
    <property type="entry name" value="HYDROXAMATE SIDEROPHORE RECEPTOR FHUE"/>
    <property type="match status" value="1"/>
</dbReference>
<dbReference type="InterPro" id="IPR039426">
    <property type="entry name" value="TonB-dep_rcpt-like"/>
</dbReference>
<keyword evidence="9 10" id="KW-0998">Cell outer membrane</keyword>
<dbReference type="Proteomes" id="UP001156940">
    <property type="component" value="Unassembled WGS sequence"/>
</dbReference>
<protein>
    <submittedName>
        <fullName evidence="15">TonB-dependent siderophore receptor</fullName>
    </submittedName>
</protein>
<evidence type="ECO:0000256" key="11">
    <source>
        <dbReference type="RuleBase" id="RU003357"/>
    </source>
</evidence>
<evidence type="ECO:0000259" key="13">
    <source>
        <dbReference type="Pfam" id="PF00593"/>
    </source>
</evidence>
<dbReference type="Pfam" id="PF07715">
    <property type="entry name" value="Plug"/>
    <property type="match status" value="1"/>
</dbReference>
<comment type="subcellular location">
    <subcellularLocation>
        <location evidence="1 10">Cell outer membrane</location>
        <topology evidence="1 10">Multi-pass membrane protein</topology>
    </subcellularLocation>
</comment>
<keyword evidence="6 11" id="KW-0798">TonB box</keyword>
<dbReference type="PANTHER" id="PTHR32552">
    <property type="entry name" value="FERRICHROME IRON RECEPTOR-RELATED"/>
    <property type="match status" value="1"/>
</dbReference>
<dbReference type="Gene3D" id="2.170.130.10">
    <property type="entry name" value="TonB-dependent receptor, plug domain"/>
    <property type="match status" value="1"/>
</dbReference>
<dbReference type="InterPro" id="IPR037066">
    <property type="entry name" value="Plug_dom_sf"/>
</dbReference>
<name>A0ABT6JBG3_9GAMM</name>
<dbReference type="CDD" id="cd01347">
    <property type="entry name" value="ligand_gated_channel"/>
    <property type="match status" value="1"/>
</dbReference>
<keyword evidence="7 10" id="KW-0472">Membrane</keyword>
<evidence type="ECO:0000256" key="6">
    <source>
        <dbReference type="ARBA" id="ARBA00023077"/>
    </source>
</evidence>
<dbReference type="InterPro" id="IPR036942">
    <property type="entry name" value="Beta-barrel_TonB_sf"/>
</dbReference>
<evidence type="ECO:0000256" key="12">
    <source>
        <dbReference type="SAM" id="MobiDB-lite"/>
    </source>
</evidence>
<keyword evidence="3 10" id="KW-0813">Transport</keyword>
<evidence type="ECO:0000313" key="16">
    <source>
        <dbReference type="Proteomes" id="UP001156940"/>
    </source>
</evidence>
<feature type="domain" description="TonB-dependent receptor plug" evidence="14">
    <location>
        <begin position="53"/>
        <end position="152"/>
    </location>
</feature>
<organism evidence="15 16">
    <name type="scientific">Luteimonas endophytica</name>
    <dbReference type="NCBI Taxonomy" id="3042023"/>
    <lineage>
        <taxon>Bacteria</taxon>
        <taxon>Pseudomonadati</taxon>
        <taxon>Pseudomonadota</taxon>
        <taxon>Gammaproteobacteria</taxon>
        <taxon>Lysobacterales</taxon>
        <taxon>Lysobacteraceae</taxon>
        <taxon>Luteimonas</taxon>
    </lineage>
</organism>
<evidence type="ECO:0000256" key="2">
    <source>
        <dbReference type="ARBA" id="ARBA00009810"/>
    </source>
</evidence>
<proteinExistence type="inferred from homology"/>
<dbReference type="Gene3D" id="2.40.170.20">
    <property type="entry name" value="TonB-dependent receptor, beta-barrel domain"/>
    <property type="match status" value="1"/>
</dbReference>
<evidence type="ECO:0000256" key="5">
    <source>
        <dbReference type="ARBA" id="ARBA00022692"/>
    </source>
</evidence>
<keyword evidence="8 15" id="KW-0675">Receptor</keyword>
<gene>
    <name evidence="15" type="ORF">QFW77_14410</name>
</gene>
<dbReference type="SUPFAM" id="SSF56935">
    <property type="entry name" value="Porins"/>
    <property type="match status" value="1"/>
</dbReference>
<evidence type="ECO:0000259" key="14">
    <source>
        <dbReference type="Pfam" id="PF07715"/>
    </source>
</evidence>
<evidence type="ECO:0000256" key="3">
    <source>
        <dbReference type="ARBA" id="ARBA00022448"/>
    </source>
</evidence>
<dbReference type="InterPro" id="IPR010105">
    <property type="entry name" value="TonB_sidphr_rcpt"/>
</dbReference>
<evidence type="ECO:0000313" key="15">
    <source>
        <dbReference type="EMBL" id="MDH5824171.1"/>
    </source>
</evidence>
<keyword evidence="4 10" id="KW-1134">Transmembrane beta strand</keyword>
<evidence type="ECO:0000256" key="4">
    <source>
        <dbReference type="ARBA" id="ARBA00022452"/>
    </source>
</evidence>
<dbReference type="RefSeq" id="WP_280575465.1">
    <property type="nucleotide sequence ID" value="NZ_JARXRM010000043.1"/>
</dbReference>
<accession>A0ABT6JBG3</accession>
<feature type="region of interest" description="Disordered" evidence="12">
    <location>
        <begin position="33"/>
        <end position="55"/>
    </location>
</feature>
<comment type="caution">
    <text evidence="15">The sequence shown here is derived from an EMBL/GenBank/DDBJ whole genome shotgun (WGS) entry which is preliminary data.</text>
</comment>
<comment type="similarity">
    <text evidence="2 10 11">Belongs to the TonB-dependent receptor family.</text>
</comment>